<keyword evidence="2" id="KW-0812">Transmembrane</keyword>
<organism evidence="4 5">
    <name type="scientific">Salininema proteolyticum</name>
    <dbReference type="NCBI Taxonomy" id="1607685"/>
    <lineage>
        <taxon>Bacteria</taxon>
        <taxon>Bacillati</taxon>
        <taxon>Actinomycetota</taxon>
        <taxon>Actinomycetes</taxon>
        <taxon>Glycomycetales</taxon>
        <taxon>Glycomycetaceae</taxon>
        <taxon>Salininema</taxon>
    </lineage>
</organism>
<dbReference type="PANTHER" id="PTHR37813:SF1">
    <property type="entry name" value="FELS-2 PROPHAGE PROTEIN"/>
    <property type="match status" value="1"/>
</dbReference>
<dbReference type="InterPro" id="IPR010090">
    <property type="entry name" value="Phage_tape_meas"/>
</dbReference>
<evidence type="ECO:0000313" key="4">
    <source>
        <dbReference type="EMBL" id="MFC4335217.1"/>
    </source>
</evidence>
<keyword evidence="2" id="KW-0472">Membrane</keyword>
<dbReference type="RefSeq" id="WP_380619691.1">
    <property type="nucleotide sequence ID" value="NZ_JBHSDK010000012.1"/>
</dbReference>
<evidence type="ECO:0000259" key="3">
    <source>
        <dbReference type="Pfam" id="PF10145"/>
    </source>
</evidence>
<name>A0ABV8TX12_9ACTN</name>
<protein>
    <submittedName>
        <fullName evidence="4">Phage tail tape measure protein</fullName>
    </submittedName>
</protein>
<dbReference type="Proteomes" id="UP001595823">
    <property type="component" value="Unassembled WGS sequence"/>
</dbReference>
<keyword evidence="5" id="KW-1185">Reference proteome</keyword>
<dbReference type="EMBL" id="JBHSDK010000012">
    <property type="protein sequence ID" value="MFC4335217.1"/>
    <property type="molecule type" value="Genomic_DNA"/>
</dbReference>
<keyword evidence="1" id="KW-1188">Viral release from host cell</keyword>
<gene>
    <name evidence="4" type="ORF">ACFPET_08405</name>
</gene>
<evidence type="ECO:0000256" key="2">
    <source>
        <dbReference type="SAM" id="Phobius"/>
    </source>
</evidence>
<reference evidence="5" key="1">
    <citation type="journal article" date="2019" name="Int. J. Syst. Evol. Microbiol.">
        <title>The Global Catalogue of Microorganisms (GCM) 10K type strain sequencing project: providing services to taxonomists for standard genome sequencing and annotation.</title>
        <authorList>
            <consortium name="The Broad Institute Genomics Platform"/>
            <consortium name="The Broad Institute Genome Sequencing Center for Infectious Disease"/>
            <person name="Wu L."/>
            <person name="Ma J."/>
        </authorList>
    </citation>
    <scope>NUCLEOTIDE SEQUENCE [LARGE SCALE GENOMIC DNA]</scope>
    <source>
        <strain evidence="5">IBRC-M 10908</strain>
    </source>
</reference>
<evidence type="ECO:0000256" key="1">
    <source>
        <dbReference type="ARBA" id="ARBA00022612"/>
    </source>
</evidence>
<proteinExistence type="predicted"/>
<feature type="transmembrane region" description="Helical" evidence="2">
    <location>
        <begin position="414"/>
        <end position="435"/>
    </location>
</feature>
<accession>A0ABV8TX12</accession>
<dbReference type="Pfam" id="PF10145">
    <property type="entry name" value="PhageMin_Tail"/>
    <property type="match status" value="1"/>
</dbReference>
<evidence type="ECO:0000313" key="5">
    <source>
        <dbReference type="Proteomes" id="UP001595823"/>
    </source>
</evidence>
<keyword evidence="2" id="KW-1133">Transmembrane helix</keyword>
<dbReference type="PANTHER" id="PTHR37813">
    <property type="entry name" value="FELS-2 PROPHAGE PROTEIN"/>
    <property type="match status" value="1"/>
</dbReference>
<sequence>MAVEVAVGYVRLIPTTKGFAREAEVGLSGALPQAAERASDKAGAAGAKRFGRAFQSALTLGAIFGGAQLLSDGFAEAVSQADLPGQLSNQFGLGTAAAREAGETASKVYSDGFGTNLAEVGNTVGNLSRALSELGTGEDIDRLTRQAQGLASTFGEDVRDVVTSATQLVRNGMSPSMEDAFDVITRGFQTGGDQGRDFLDTVTEYSGQFSQLGLDATASFGLVNQALQAGARNSDFVADAFKEFAIRAVDGSKSTASGFESIGLKAEDMAAKIGAGGETAEDALQLTLDSLRAIEDPVLRDQAAVELFGTKAEDLGDALYALDPAAAAAEGGLGDVDGAAQGTADTMENSLGQQLAETQRELKTGLGQSLVDIAPLLTGLLDGIRPLLPILTPLAIALGVVAAAQWAWNIAMYANPIFLVIGLIVGLIAVFVLLWNKSEGFRDFWIGLWEAISGAAVAAAKWIADIASALWSGIVAGAEWLRDKAVGAWNAVSSGASSALDWAGRKWQSFKDNVSDIVSDIKSFLSDIWSGVSSGAKSALNGAIGLINGAVDGINWLIDGANKLPSVSIPHVPYIPYLAEGGIVSSATLAVVGEGSEPEAVMPLSRLENMLDLNTTSPVAAAGPTVEIVAGDRHLLEWLRSTVRTHGGGSVQATLGQPGRA</sequence>
<feature type="transmembrane region" description="Helical" evidence="2">
    <location>
        <begin position="387"/>
        <end position="408"/>
    </location>
</feature>
<feature type="domain" description="Phage tail tape measure protein" evidence="3">
    <location>
        <begin position="113"/>
        <end position="309"/>
    </location>
</feature>
<comment type="caution">
    <text evidence="4">The sequence shown here is derived from an EMBL/GenBank/DDBJ whole genome shotgun (WGS) entry which is preliminary data.</text>
</comment>